<dbReference type="EMBL" id="CM007381">
    <property type="protein sequence ID" value="ONK80036.1"/>
    <property type="molecule type" value="Genomic_DNA"/>
</dbReference>
<organism evidence="1 2">
    <name type="scientific">Asparagus officinalis</name>
    <name type="common">Garden asparagus</name>
    <dbReference type="NCBI Taxonomy" id="4686"/>
    <lineage>
        <taxon>Eukaryota</taxon>
        <taxon>Viridiplantae</taxon>
        <taxon>Streptophyta</taxon>
        <taxon>Embryophyta</taxon>
        <taxon>Tracheophyta</taxon>
        <taxon>Spermatophyta</taxon>
        <taxon>Magnoliopsida</taxon>
        <taxon>Liliopsida</taxon>
        <taxon>Asparagales</taxon>
        <taxon>Asparagaceae</taxon>
        <taxon>Asparagoideae</taxon>
        <taxon>Asparagus</taxon>
    </lineage>
</organism>
<accession>A0A5P1FP02</accession>
<proteinExistence type="predicted"/>
<sequence length="73" mass="8119">MKKASYLHLSTIQGNKRGGAEDVGDGAHGLDEEEEETRLVWSAVAAELGSEARDYRWRWPGQRRGAVLVGAHW</sequence>
<dbReference type="AlphaFoldDB" id="A0A5P1FP02"/>
<name>A0A5P1FP02_ASPOF</name>
<gene>
    <name evidence="1" type="ORF">A4U43_C01F13090</name>
</gene>
<reference evidence="2" key="1">
    <citation type="journal article" date="2017" name="Nat. Commun.">
        <title>The asparagus genome sheds light on the origin and evolution of a young Y chromosome.</title>
        <authorList>
            <person name="Harkess A."/>
            <person name="Zhou J."/>
            <person name="Xu C."/>
            <person name="Bowers J.E."/>
            <person name="Van der Hulst R."/>
            <person name="Ayyampalayam S."/>
            <person name="Mercati F."/>
            <person name="Riccardi P."/>
            <person name="McKain M.R."/>
            <person name="Kakrana A."/>
            <person name="Tang H."/>
            <person name="Ray J."/>
            <person name="Groenendijk J."/>
            <person name="Arikit S."/>
            <person name="Mathioni S.M."/>
            <person name="Nakano M."/>
            <person name="Shan H."/>
            <person name="Telgmann-Rauber A."/>
            <person name="Kanno A."/>
            <person name="Yue Z."/>
            <person name="Chen H."/>
            <person name="Li W."/>
            <person name="Chen Y."/>
            <person name="Xu X."/>
            <person name="Zhang Y."/>
            <person name="Luo S."/>
            <person name="Chen H."/>
            <person name="Gao J."/>
            <person name="Mao Z."/>
            <person name="Pires J.C."/>
            <person name="Luo M."/>
            <person name="Kudrna D."/>
            <person name="Wing R.A."/>
            <person name="Meyers B.C."/>
            <person name="Yi K."/>
            <person name="Kong H."/>
            <person name="Lavrijsen P."/>
            <person name="Sunseri F."/>
            <person name="Falavigna A."/>
            <person name="Ye Y."/>
            <person name="Leebens-Mack J.H."/>
            <person name="Chen G."/>
        </authorList>
    </citation>
    <scope>NUCLEOTIDE SEQUENCE [LARGE SCALE GENOMIC DNA]</scope>
    <source>
        <strain evidence="2">cv. DH0086</strain>
    </source>
</reference>
<evidence type="ECO:0000313" key="1">
    <source>
        <dbReference type="EMBL" id="ONK80036.1"/>
    </source>
</evidence>
<protein>
    <submittedName>
        <fullName evidence="1">Uncharacterized protein</fullName>
    </submittedName>
</protein>
<evidence type="ECO:0000313" key="2">
    <source>
        <dbReference type="Proteomes" id="UP000243459"/>
    </source>
</evidence>
<keyword evidence="2" id="KW-1185">Reference proteome</keyword>
<dbReference type="Proteomes" id="UP000243459">
    <property type="component" value="Chromosome 1"/>
</dbReference>
<dbReference type="Gramene" id="ONK80036">
    <property type="protein sequence ID" value="ONK80036"/>
    <property type="gene ID" value="A4U43_C01F13090"/>
</dbReference>